<comment type="caution">
    <text evidence="1">The sequence shown here is derived from an EMBL/GenBank/DDBJ whole genome shotgun (WGS) entry which is preliminary data.</text>
</comment>
<protein>
    <submittedName>
        <fullName evidence="1">Uncharacterized protein</fullName>
    </submittedName>
</protein>
<proteinExistence type="predicted"/>
<gene>
    <name evidence="1" type="ORF">BDR25DRAFT_340457</name>
</gene>
<evidence type="ECO:0000313" key="2">
    <source>
        <dbReference type="Proteomes" id="UP000799755"/>
    </source>
</evidence>
<dbReference type="Proteomes" id="UP000799755">
    <property type="component" value="Unassembled WGS sequence"/>
</dbReference>
<sequence length="1322" mass="142976">MSATYPTRIRLTVEILPLHPSDSNGPRRAATLAAFRGRRIALPVQLEDTFDKVWNLIEERYKRNYLTPAQASNFTIKRLLDFDDCEIEMSDTVGSIYETVTELEKRKVKVVPSFIDRDFSVAIASNVVPENTLKRLREIEELNAGNKRRRLEELPHDNEDLDRTRDRPVPSTESDESREIHTGDNAAQTACSGEEQWRSASASSIIYVQDSQTGLPKFQPDPKIESPELGAQSVRTIPESDEESIHSPRRVDVGTPSTDRHPFKKPLQPASKMAHNNPRRRSESRQESSVESFHKPREQNRSPELQHEDNEQITQEVDVNVEDSQTLDELEPFISLEDDLPHKTPYNKSAKRLKTYGGRFPRTPRLLQEEMHPFKKLRSTSTEAHKKGSNSLGAQKNLSAKSRSFQRPKPDEIVSTPEVNGGVAAYGEDSPIFASKVLASKRGSRLARKESPALEAGQDTGNTYVTPGNSQVAKSTRPLSLKKPPQVFCKMLKPGTSPKKIIGTDSALPTSNELDEVESVTNPTPRHGLRKSAIGLSESGEKYSTPTPSTVNDTSHTRISSNALAKVDALKEKLAKRRVSPKVVIPSKKPTPASVDQPPETDGPQQNLKSRNGESDAYKYGSAGKASASLTMSKKTASKAPRPSTIYGISTDILPRGMSETSETRPTPAKSEVPLPTNVRHLARDGVRSLVSAEAVAKKPEKTKKPISTTPVPVPTVETSISNLVRSMSESSTSRATPTRSEVPVTSKAKHPNINGNDVHGLSQKLSCSDVSKGRRVMSEVPLPENVRHLVGNSQPKPASEEPESKATKRRCRQLQNGMTDSASSAPELKLPEHRGLLQRSAIEESISLASKANATKARGVAQKNAGTISTIAPKARRQSFLQFPPEERPKKVAEPYPQSAPKPTTTAEDAISISSTKSDTSYESTEDEVPSGLTTNGRGKLQNLDGPASEPVSLSAAAHAHQENGVIHGGDEVLPNADINIHEVLAAGEPEANEDVSKSAPWAANSWNFGAVQQDENSNKNIDEDAASTSSSKSHSQSASTNPSEANSNTGSISKSRSASRVTSTRSSPAVARTPARFLTHTPTPESEGSSSGDEDIAPSPKYTNIDGEEGDSESSASDSDSGSDSDSDMEMADSDVDAGADPNTTAGAVPPSSPPPMPEQTRVPIPSPPKTQNQSQSQRTILPSQSLPRLSQIPHSQVPLPANVRSPAPTPVPASTIAVHTSHFAQPPSASRVRPPNARFPSLRQQITEARSTPQASLPSKVFDPRTHSFGKLVKAKAQGKKGKVFEVSESESDDESESSSSEDDGVKSKKKNSAGCSVV</sequence>
<name>A0ACB6R8C7_9PLEO</name>
<evidence type="ECO:0000313" key="1">
    <source>
        <dbReference type="EMBL" id="KAF2474711.1"/>
    </source>
</evidence>
<reference evidence="1" key="1">
    <citation type="journal article" date="2020" name="Stud. Mycol.">
        <title>101 Dothideomycetes genomes: a test case for predicting lifestyles and emergence of pathogens.</title>
        <authorList>
            <person name="Haridas S."/>
            <person name="Albert R."/>
            <person name="Binder M."/>
            <person name="Bloem J."/>
            <person name="Labutti K."/>
            <person name="Salamov A."/>
            <person name="Andreopoulos B."/>
            <person name="Baker S."/>
            <person name="Barry K."/>
            <person name="Bills G."/>
            <person name="Bluhm B."/>
            <person name="Cannon C."/>
            <person name="Castanera R."/>
            <person name="Culley D."/>
            <person name="Daum C."/>
            <person name="Ezra D."/>
            <person name="Gonzalez J."/>
            <person name="Henrissat B."/>
            <person name="Kuo A."/>
            <person name="Liang C."/>
            <person name="Lipzen A."/>
            <person name="Lutzoni F."/>
            <person name="Magnuson J."/>
            <person name="Mondo S."/>
            <person name="Nolan M."/>
            <person name="Ohm R."/>
            <person name="Pangilinan J."/>
            <person name="Park H.-J."/>
            <person name="Ramirez L."/>
            <person name="Alfaro M."/>
            <person name="Sun H."/>
            <person name="Tritt A."/>
            <person name="Yoshinaga Y."/>
            <person name="Zwiers L.-H."/>
            <person name="Turgeon B."/>
            <person name="Goodwin S."/>
            <person name="Spatafora J."/>
            <person name="Crous P."/>
            <person name="Grigoriev I."/>
        </authorList>
    </citation>
    <scope>NUCLEOTIDE SEQUENCE</scope>
    <source>
        <strain evidence="1">ATCC 200398</strain>
    </source>
</reference>
<organism evidence="1 2">
    <name type="scientific">Lindgomyces ingoldianus</name>
    <dbReference type="NCBI Taxonomy" id="673940"/>
    <lineage>
        <taxon>Eukaryota</taxon>
        <taxon>Fungi</taxon>
        <taxon>Dikarya</taxon>
        <taxon>Ascomycota</taxon>
        <taxon>Pezizomycotina</taxon>
        <taxon>Dothideomycetes</taxon>
        <taxon>Pleosporomycetidae</taxon>
        <taxon>Pleosporales</taxon>
        <taxon>Lindgomycetaceae</taxon>
        <taxon>Lindgomyces</taxon>
    </lineage>
</organism>
<dbReference type="EMBL" id="MU003497">
    <property type="protein sequence ID" value="KAF2474711.1"/>
    <property type="molecule type" value="Genomic_DNA"/>
</dbReference>
<accession>A0ACB6R8C7</accession>
<keyword evidence="2" id="KW-1185">Reference proteome</keyword>